<dbReference type="InterPro" id="IPR015797">
    <property type="entry name" value="NUDIX_hydrolase-like_dom_sf"/>
</dbReference>
<dbReference type="EMBL" id="JADOEF010000001">
    <property type="protein sequence ID" value="MBF7809788.1"/>
    <property type="molecule type" value="Genomic_DNA"/>
</dbReference>
<evidence type="ECO:0000313" key="3">
    <source>
        <dbReference type="Proteomes" id="UP000631418"/>
    </source>
</evidence>
<evidence type="ECO:0000313" key="2">
    <source>
        <dbReference type="EMBL" id="MBF7809788.1"/>
    </source>
</evidence>
<dbReference type="OMA" id="EPRKHSQ"/>
<proteinExistence type="inferred from homology"/>
<accession>A0A1S8QAF2</accession>
<gene>
    <name evidence="2" type="ORF">IS491_14115</name>
</gene>
<name>A0A1S8QAF2_CLOBE</name>
<protein>
    <submittedName>
        <fullName evidence="2">NUDIX domain-containing protein</fullName>
    </submittedName>
</protein>
<organism evidence="2 3">
    <name type="scientific">Clostridium beijerinckii</name>
    <name type="common">Clostridium MP</name>
    <dbReference type="NCBI Taxonomy" id="1520"/>
    <lineage>
        <taxon>Bacteria</taxon>
        <taxon>Bacillati</taxon>
        <taxon>Bacillota</taxon>
        <taxon>Clostridia</taxon>
        <taxon>Eubacteriales</taxon>
        <taxon>Clostridiaceae</taxon>
        <taxon>Clostridium</taxon>
    </lineage>
</organism>
<dbReference type="PANTHER" id="PTHR43736">
    <property type="entry name" value="ADP-RIBOSE PYROPHOSPHATASE"/>
    <property type="match status" value="1"/>
</dbReference>
<comment type="caution">
    <text evidence="2">The sequence shown here is derived from an EMBL/GenBank/DDBJ whole genome shotgun (WGS) entry which is preliminary data.</text>
</comment>
<dbReference type="SUPFAM" id="SSF55811">
    <property type="entry name" value="Nudix"/>
    <property type="match status" value="1"/>
</dbReference>
<reference evidence="2" key="1">
    <citation type="submission" date="2020-11" db="EMBL/GenBank/DDBJ databases">
        <authorList>
            <person name="Thieme N."/>
            <person name="Liebl W."/>
            <person name="Zverlov V."/>
        </authorList>
    </citation>
    <scope>NUCLEOTIDE SEQUENCE</scope>
    <source>
        <strain evidence="2">NT08</strain>
    </source>
</reference>
<sequence>MGEHFKSLSAVIPIILQKEDGNVQILLHRRKNTGYKDGEWDLAGSGHVDENETAKMAVIRECAEELGIEVKIEGLSFAHLSHRVNDTGGRTYYDIYFEVNKYDGIPKIMEPDKCSELKWFNINNLPDDIMDIRKVVLDNYKDNIQYSEIIKA</sequence>
<evidence type="ECO:0000256" key="1">
    <source>
        <dbReference type="ARBA" id="ARBA00005582"/>
    </source>
</evidence>
<dbReference type="InterPro" id="IPR000086">
    <property type="entry name" value="NUDIX_hydrolase_dom"/>
</dbReference>
<dbReference type="Proteomes" id="UP000631418">
    <property type="component" value="Unassembled WGS sequence"/>
</dbReference>
<dbReference type="AlphaFoldDB" id="A0A1S8QAF2"/>
<dbReference type="Gene3D" id="3.90.79.10">
    <property type="entry name" value="Nucleoside Triphosphate Pyrophosphohydrolase"/>
    <property type="match status" value="1"/>
</dbReference>
<dbReference type="Pfam" id="PF00293">
    <property type="entry name" value="NUDIX"/>
    <property type="match status" value="1"/>
</dbReference>
<dbReference type="CDD" id="cd04683">
    <property type="entry name" value="NUDIX_Hydrolase"/>
    <property type="match status" value="1"/>
</dbReference>
<comment type="similarity">
    <text evidence="1">Belongs to the Nudix hydrolase family.</text>
</comment>
<dbReference type="RefSeq" id="WP_012059624.1">
    <property type="nucleotide sequence ID" value="NZ_CP073279.1"/>
</dbReference>
<dbReference type="PANTHER" id="PTHR43736:SF1">
    <property type="entry name" value="DIHYDRONEOPTERIN TRIPHOSPHATE DIPHOSPHATASE"/>
    <property type="match status" value="1"/>
</dbReference>
<dbReference type="PROSITE" id="PS51462">
    <property type="entry name" value="NUDIX"/>
    <property type="match status" value="1"/>
</dbReference>